<dbReference type="EMBL" id="KZ084092">
    <property type="protein sequence ID" value="OSD05557.1"/>
    <property type="molecule type" value="Genomic_DNA"/>
</dbReference>
<sequence>MGRLMRGAQKLGGWRCAIRPSRKQRPTVWTNLKRQTRKADPASPRSRTRTYGPCTTPITPIPGPRALSPANGNAVGHTAQGELARPEHLPLQPPASSLRPPPQPPLRLSNNQRPPVGGIGRSSTSCWWFSHFFSNSLRCAACTSTASGTLAGRPIASRIWRSYRIGSSRAGGAEASVPVTCPALAAAQVLTGSYARACRWARDVLLSLGHRSKSGIGLGIRTEIRVRVWIRTRTRTRTRILPALRSPGRFEGSNSDWPAPAPWLAGWLLLAAADHTHTAELTLTLVRSLALSPRRTLRWGL</sequence>
<organism evidence="2 3">
    <name type="scientific">Trametes coccinea (strain BRFM310)</name>
    <name type="common">Pycnoporus coccineus</name>
    <dbReference type="NCBI Taxonomy" id="1353009"/>
    <lineage>
        <taxon>Eukaryota</taxon>
        <taxon>Fungi</taxon>
        <taxon>Dikarya</taxon>
        <taxon>Basidiomycota</taxon>
        <taxon>Agaricomycotina</taxon>
        <taxon>Agaricomycetes</taxon>
        <taxon>Polyporales</taxon>
        <taxon>Polyporaceae</taxon>
        <taxon>Trametes</taxon>
    </lineage>
</organism>
<dbReference type="AlphaFoldDB" id="A0A1Y2IWT8"/>
<evidence type="ECO:0000256" key="1">
    <source>
        <dbReference type="SAM" id="MobiDB-lite"/>
    </source>
</evidence>
<protein>
    <submittedName>
        <fullName evidence="2">Uncharacterized protein</fullName>
    </submittedName>
</protein>
<feature type="region of interest" description="Disordered" evidence="1">
    <location>
        <begin position="18"/>
        <end position="117"/>
    </location>
</feature>
<evidence type="ECO:0000313" key="2">
    <source>
        <dbReference type="EMBL" id="OSD05557.1"/>
    </source>
</evidence>
<accession>A0A1Y2IWT8</accession>
<reference evidence="2 3" key="1">
    <citation type="journal article" date="2015" name="Biotechnol. Biofuels">
        <title>Enhanced degradation of softwood versus hardwood by the white-rot fungus Pycnoporus coccineus.</title>
        <authorList>
            <person name="Couturier M."/>
            <person name="Navarro D."/>
            <person name="Chevret D."/>
            <person name="Henrissat B."/>
            <person name="Piumi F."/>
            <person name="Ruiz-Duenas F.J."/>
            <person name="Martinez A.T."/>
            <person name="Grigoriev I.V."/>
            <person name="Riley R."/>
            <person name="Lipzen A."/>
            <person name="Berrin J.G."/>
            <person name="Master E.R."/>
            <person name="Rosso M.N."/>
        </authorList>
    </citation>
    <scope>NUCLEOTIDE SEQUENCE [LARGE SCALE GENOMIC DNA]</scope>
    <source>
        <strain evidence="2 3">BRFM310</strain>
    </source>
</reference>
<dbReference type="Proteomes" id="UP000193067">
    <property type="component" value="Unassembled WGS sequence"/>
</dbReference>
<evidence type="ECO:0000313" key="3">
    <source>
        <dbReference type="Proteomes" id="UP000193067"/>
    </source>
</evidence>
<gene>
    <name evidence="2" type="ORF">PYCCODRAFT_1152867</name>
</gene>
<proteinExistence type="predicted"/>
<keyword evidence="3" id="KW-1185">Reference proteome</keyword>
<name>A0A1Y2IWT8_TRAC3</name>